<keyword evidence="3" id="KW-1185">Reference proteome</keyword>
<dbReference type="EMBL" id="AP022596">
    <property type="protein sequence ID" value="BBY63921.1"/>
    <property type="molecule type" value="Genomic_DNA"/>
</dbReference>
<evidence type="ECO:0000313" key="2">
    <source>
        <dbReference type="EMBL" id="BBY63921.1"/>
    </source>
</evidence>
<dbReference type="PRINTS" id="PR00081">
    <property type="entry name" value="GDHRDH"/>
</dbReference>
<dbReference type="PANTHER" id="PTHR42760">
    <property type="entry name" value="SHORT-CHAIN DEHYDROGENASES/REDUCTASES FAMILY MEMBER"/>
    <property type="match status" value="1"/>
</dbReference>
<dbReference type="GO" id="GO:0016616">
    <property type="term" value="F:oxidoreductase activity, acting on the CH-OH group of donors, NAD or NADP as acceptor"/>
    <property type="evidence" value="ECO:0007669"/>
    <property type="project" value="TreeGrafter"/>
</dbReference>
<evidence type="ECO:0000313" key="3">
    <source>
        <dbReference type="Proteomes" id="UP000467148"/>
    </source>
</evidence>
<dbReference type="GO" id="GO:0030497">
    <property type="term" value="P:fatty acid elongation"/>
    <property type="evidence" value="ECO:0007669"/>
    <property type="project" value="TreeGrafter"/>
</dbReference>
<name>A0A7I7T5Z2_9MYCO</name>
<protein>
    <submittedName>
        <fullName evidence="2">3-oxoacyl-ACP reductase</fullName>
    </submittedName>
</protein>
<sequence>MSGMRKVVVTGGGTGIGREVAARFAAGGDDVVITGRRGQVLEATAHELAGSVRAVVVDGLDTAGIEAVAQELGAVDVLVNNAGGNTDFDRPAPQGLAEVAAAWRSNVDANLTTAVLMTTALLPAMTAGASIITIGSIAADKGAGSYGAAKAAVASWNVDLARMVGKRGITANIVSPGYIADTEFFRDVLDDERRQALVAATMTKRAGTPADVAAMVTFLASPAARQITGQTLAVNGGEWPSR</sequence>
<evidence type="ECO:0000256" key="1">
    <source>
        <dbReference type="ARBA" id="ARBA00006484"/>
    </source>
</evidence>
<dbReference type="CDD" id="cd05233">
    <property type="entry name" value="SDR_c"/>
    <property type="match status" value="1"/>
</dbReference>
<dbReference type="InterPro" id="IPR036291">
    <property type="entry name" value="NAD(P)-bd_dom_sf"/>
</dbReference>
<dbReference type="PANTHER" id="PTHR42760:SF40">
    <property type="entry name" value="3-OXOACYL-[ACYL-CARRIER-PROTEIN] REDUCTASE, CHLOROPLASTIC"/>
    <property type="match status" value="1"/>
</dbReference>
<accession>A0A7I7T5Z2</accession>
<organism evidence="2 3">
    <name type="scientific">Mycolicibacterium helvum</name>
    <dbReference type="NCBI Taxonomy" id="1534349"/>
    <lineage>
        <taxon>Bacteria</taxon>
        <taxon>Bacillati</taxon>
        <taxon>Actinomycetota</taxon>
        <taxon>Actinomycetes</taxon>
        <taxon>Mycobacteriales</taxon>
        <taxon>Mycobacteriaceae</taxon>
        <taxon>Mycolicibacterium</taxon>
    </lineage>
</organism>
<comment type="similarity">
    <text evidence="1">Belongs to the short-chain dehydrogenases/reductases (SDR) family.</text>
</comment>
<dbReference type="Pfam" id="PF13561">
    <property type="entry name" value="adh_short_C2"/>
    <property type="match status" value="1"/>
</dbReference>
<dbReference type="SUPFAM" id="SSF51735">
    <property type="entry name" value="NAD(P)-binding Rossmann-fold domains"/>
    <property type="match status" value="1"/>
</dbReference>
<dbReference type="KEGG" id="mhev:MHEL_21640"/>
<dbReference type="Proteomes" id="UP000467148">
    <property type="component" value="Chromosome"/>
</dbReference>
<dbReference type="InterPro" id="IPR002347">
    <property type="entry name" value="SDR_fam"/>
</dbReference>
<dbReference type="PRINTS" id="PR00080">
    <property type="entry name" value="SDRFAMILY"/>
</dbReference>
<gene>
    <name evidence="2" type="primary">fabG_2</name>
    <name evidence="2" type="ORF">MHEL_21640</name>
</gene>
<proteinExistence type="inferred from homology"/>
<dbReference type="Gene3D" id="3.40.50.720">
    <property type="entry name" value="NAD(P)-binding Rossmann-like Domain"/>
    <property type="match status" value="1"/>
</dbReference>
<dbReference type="AlphaFoldDB" id="A0A7I7T5Z2"/>
<reference evidence="2 3" key="1">
    <citation type="journal article" date="2019" name="Emerg. Microbes Infect.">
        <title>Comprehensive subspecies identification of 175 nontuberculous mycobacteria species based on 7547 genomic profiles.</title>
        <authorList>
            <person name="Matsumoto Y."/>
            <person name="Kinjo T."/>
            <person name="Motooka D."/>
            <person name="Nabeya D."/>
            <person name="Jung N."/>
            <person name="Uechi K."/>
            <person name="Horii T."/>
            <person name="Iida T."/>
            <person name="Fujita J."/>
            <person name="Nakamura S."/>
        </authorList>
    </citation>
    <scope>NUCLEOTIDE SEQUENCE [LARGE SCALE GENOMIC DNA]</scope>
    <source>
        <strain evidence="2 3">JCM 30396</strain>
    </source>
</reference>